<sequence length="170" mass="18744">MTGRRHTVQVQLLHPSPLPLPPFRLFRAGIHHLEIYKTLSPKEEAVLRLVSRHAEPTAGHLVYLACWARRSAGPTRKFKSMPALRVSRITLMASTSTSGNNHRDSPSMQARPAFTHACSTRNTPYHEFTVSSLYNPVWTVNTTPDISSGEQPTGTSTSGVIALHHGDSSL</sequence>
<dbReference type="RefSeq" id="XP_060421206.1">
    <property type="nucleotide sequence ID" value="XM_060552247.1"/>
</dbReference>
<dbReference type="EMBL" id="JAHLJV010000001">
    <property type="protein sequence ID" value="KAK1600710.1"/>
    <property type="molecule type" value="Genomic_DNA"/>
</dbReference>
<evidence type="ECO:0000313" key="3">
    <source>
        <dbReference type="Proteomes" id="UP001230504"/>
    </source>
</evidence>
<gene>
    <name evidence="2" type="ORF">LY79DRAFT_29586</name>
</gene>
<dbReference type="Proteomes" id="UP001230504">
    <property type="component" value="Unassembled WGS sequence"/>
</dbReference>
<feature type="compositionally biased region" description="Polar residues" evidence="1">
    <location>
        <begin position="144"/>
        <end position="159"/>
    </location>
</feature>
<protein>
    <submittedName>
        <fullName evidence="2">Uncharacterized protein</fullName>
    </submittedName>
</protein>
<name>A0AAD8VDK9_9PEZI</name>
<evidence type="ECO:0000313" key="2">
    <source>
        <dbReference type="EMBL" id="KAK1600710.1"/>
    </source>
</evidence>
<dbReference type="GeneID" id="85436487"/>
<proteinExistence type="predicted"/>
<evidence type="ECO:0000256" key="1">
    <source>
        <dbReference type="SAM" id="MobiDB-lite"/>
    </source>
</evidence>
<dbReference type="AlphaFoldDB" id="A0AAD8VDK9"/>
<comment type="caution">
    <text evidence="2">The sequence shown here is derived from an EMBL/GenBank/DDBJ whole genome shotgun (WGS) entry which is preliminary data.</text>
</comment>
<accession>A0AAD8VDK9</accession>
<reference evidence="2" key="1">
    <citation type="submission" date="2021-06" db="EMBL/GenBank/DDBJ databases">
        <title>Comparative genomics, transcriptomics and evolutionary studies reveal genomic signatures of adaptation to plant cell wall in hemibiotrophic fungi.</title>
        <authorList>
            <consortium name="DOE Joint Genome Institute"/>
            <person name="Baroncelli R."/>
            <person name="Diaz J.F."/>
            <person name="Benocci T."/>
            <person name="Peng M."/>
            <person name="Battaglia E."/>
            <person name="Haridas S."/>
            <person name="Andreopoulos W."/>
            <person name="Labutti K."/>
            <person name="Pangilinan J."/>
            <person name="Floch G.L."/>
            <person name="Makela M.R."/>
            <person name="Henrissat B."/>
            <person name="Grigoriev I.V."/>
            <person name="Crouch J.A."/>
            <person name="De Vries R.P."/>
            <person name="Sukno S.A."/>
            <person name="Thon M.R."/>
        </authorList>
    </citation>
    <scope>NUCLEOTIDE SEQUENCE</scope>
    <source>
        <strain evidence="2">CBS 125086</strain>
    </source>
</reference>
<keyword evidence="3" id="KW-1185">Reference proteome</keyword>
<feature type="region of interest" description="Disordered" evidence="1">
    <location>
        <begin position="144"/>
        <end position="170"/>
    </location>
</feature>
<organism evidence="2 3">
    <name type="scientific">Colletotrichum navitas</name>
    <dbReference type="NCBI Taxonomy" id="681940"/>
    <lineage>
        <taxon>Eukaryota</taxon>
        <taxon>Fungi</taxon>
        <taxon>Dikarya</taxon>
        <taxon>Ascomycota</taxon>
        <taxon>Pezizomycotina</taxon>
        <taxon>Sordariomycetes</taxon>
        <taxon>Hypocreomycetidae</taxon>
        <taxon>Glomerellales</taxon>
        <taxon>Glomerellaceae</taxon>
        <taxon>Colletotrichum</taxon>
        <taxon>Colletotrichum graminicola species complex</taxon>
    </lineage>
</organism>